<feature type="signal peptide" evidence="2">
    <location>
        <begin position="1"/>
        <end position="26"/>
    </location>
</feature>
<dbReference type="Proteomes" id="UP001216558">
    <property type="component" value="Unassembled WGS sequence"/>
</dbReference>
<name>A0ABT5JNW6_9SPHN</name>
<proteinExistence type="predicted"/>
<dbReference type="RefSeq" id="WP_273677033.1">
    <property type="nucleotide sequence ID" value="NZ_JAQQXQ010000004.1"/>
</dbReference>
<feature type="chain" id="PRO_5045997299" evidence="2">
    <location>
        <begin position="27"/>
        <end position="104"/>
    </location>
</feature>
<gene>
    <name evidence="3" type="ORF">OIK40_06060</name>
</gene>
<protein>
    <submittedName>
        <fullName evidence="3">PepSY domain-containing protein</fullName>
    </submittedName>
</protein>
<comment type="caution">
    <text evidence="3">The sequence shown here is derived from an EMBL/GenBank/DDBJ whole genome shotgun (WGS) entry which is preliminary data.</text>
</comment>
<sequence>MKRLRSFFAGILAALAVAGLVAPAAAQEPPRGDQGEARRDAQAGTQLSLREIERRILPQMRDSEYLGPAYDSTARAYRLKFIKDGRVTYVDVDARTGKVIGRSR</sequence>
<accession>A0ABT5JNW6</accession>
<reference evidence="3 4" key="1">
    <citation type="submission" date="2022-10" db="EMBL/GenBank/DDBJ databases">
        <title>Erythrobacter sp. sf7 Genome sequencing.</title>
        <authorList>
            <person name="Park S."/>
        </authorList>
    </citation>
    <scope>NUCLEOTIDE SEQUENCE [LARGE SCALE GENOMIC DNA]</scope>
    <source>
        <strain evidence="4">sf7</strain>
    </source>
</reference>
<evidence type="ECO:0000313" key="3">
    <source>
        <dbReference type="EMBL" id="MDC8754206.1"/>
    </source>
</evidence>
<keyword evidence="4" id="KW-1185">Reference proteome</keyword>
<evidence type="ECO:0000256" key="1">
    <source>
        <dbReference type="SAM" id="MobiDB-lite"/>
    </source>
</evidence>
<feature type="compositionally biased region" description="Basic and acidic residues" evidence="1">
    <location>
        <begin position="30"/>
        <end position="41"/>
    </location>
</feature>
<organism evidence="3 4">
    <name type="scientific">Erythrobacter fulvus</name>
    <dbReference type="NCBI Taxonomy" id="2987523"/>
    <lineage>
        <taxon>Bacteria</taxon>
        <taxon>Pseudomonadati</taxon>
        <taxon>Pseudomonadota</taxon>
        <taxon>Alphaproteobacteria</taxon>
        <taxon>Sphingomonadales</taxon>
        <taxon>Erythrobacteraceae</taxon>
        <taxon>Erythrobacter/Porphyrobacter group</taxon>
        <taxon>Erythrobacter</taxon>
    </lineage>
</organism>
<evidence type="ECO:0000256" key="2">
    <source>
        <dbReference type="SAM" id="SignalP"/>
    </source>
</evidence>
<keyword evidence="2" id="KW-0732">Signal</keyword>
<feature type="region of interest" description="Disordered" evidence="1">
    <location>
        <begin position="26"/>
        <end position="45"/>
    </location>
</feature>
<dbReference type="EMBL" id="JAQQXQ010000004">
    <property type="protein sequence ID" value="MDC8754206.1"/>
    <property type="molecule type" value="Genomic_DNA"/>
</dbReference>
<evidence type="ECO:0000313" key="4">
    <source>
        <dbReference type="Proteomes" id="UP001216558"/>
    </source>
</evidence>